<dbReference type="Proteomes" id="UP000005408">
    <property type="component" value="Unassembled WGS sequence"/>
</dbReference>
<organism evidence="7 8">
    <name type="scientific">Magallana gigas</name>
    <name type="common">Pacific oyster</name>
    <name type="synonym">Crassostrea gigas</name>
    <dbReference type="NCBI Taxonomy" id="29159"/>
    <lineage>
        <taxon>Eukaryota</taxon>
        <taxon>Metazoa</taxon>
        <taxon>Spiralia</taxon>
        <taxon>Lophotrochozoa</taxon>
        <taxon>Mollusca</taxon>
        <taxon>Bivalvia</taxon>
        <taxon>Autobranchia</taxon>
        <taxon>Pteriomorphia</taxon>
        <taxon>Ostreida</taxon>
        <taxon>Ostreoidea</taxon>
        <taxon>Ostreidae</taxon>
        <taxon>Magallana</taxon>
    </lineage>
</organism>
<evidence type="ECO:0000256" key="1">
    <source>
        <dbReference type="ARBA" id="ARBA00022737"/>
    </source>
</evidence>
<dbReference type="CDD" id="cd00041">
    <property type="entry name" value="CUB"/>
    <property type="match status" value="1"/>
</dbReference>
<feature type="transmembrane region" description="Helical" evidence="5">
    <location>
        <begin position="496"/>
        <end position="518"/>
    </location>
</feature>
<feature type="compositionally biased region" description="Low complexity" evidence="4">
    <location>
        <begin position="373"/>
        <end position="410"/>
    </location>
</feature>
<keyword evidence="8" id="KW-1185">Reference proteome</keyword>
<sequence>MKEKGFHLTWRVTLPPTKALPTQKMLPTTKKYMVRTSKKMDIKTTAFQQKTTTPSSQDFFATNTLKYEDNIDGHIVSPGYPLEYPNNSNYTWVIRTGNSSANIMFRIFEMDIKESTGHSCDDYLESNLHQRDQNKATKMNAATFLKLTVVWILCSELVAVNVLKYLDGISGQITSPDYPGNYPNNANYTWIIRTGSRSAKVTFRIIEMNIEKWECDDYLEITELEPCCFRLLKRCGHLENYNLTGRGKKIRVSFISDESMTEKGFSLTWKVTLPPTKALPTQKMLATTTKYMVRTSKKMEVKTTAFQRTTTTPSSQVTSTVLAKIESTLTSTGLTTAGTISSTVHTMFTSAPRTTEYTTDDSTSLILIPESPSTVTKSVSSTTQDKITSTSGTTESTTDDTSTYKYTSPTASSTLKPEFPSTVDNQGRITSQSIPTKLLTTLSIKYSETKRTTPKTRSRPLTLSSTTRSSNVELTTLVFNATTNKEDKNTFDIQKVYLIIGLVVVDFLLLLVVCVCIYRRCTQTRALQKNLCQQKRDEGARDVINNANCISVHVYDDIPVDAVCELETSPEENNEEVEEQSTLYDKCWRNEYDKTQSAMDEYNRDTEHTYGTCERFYFTLEATHPRSITQTATPTTTQRDSTNVYHTLNTHFINSSQPK</sequence>
<dbReference type="PROSITE" id="PS01180">
    <property type="entry name" value="CUB"/>
    <property type="match status" value="1"/>
</dbReference>
<evidence type="ECO:0000256" key="2">
    <source>
        <dbReference type="ARBA" id="ARBA00023157"/>
    </source>
</evidence>
<feature type="domain" description="CUB" evidence="6">
    <location>
        <begin position="154"/>
        <end position="272"/>
    </location>
</feature>
<dbReference type="InterPro" id="IPR035914">
    <property type="entry name" value="Sperma_CUB_dom_sf"/>
</dbReference>
<dbReference type="SUPFAM" id="SSF49854">
    <property type="entry name" value="Spermadhesin, CUB domain"/>
    <property type="match status" value="2"/>
</dbReference>
<feature type="region of interest" description="Disordered" evidence="4">
    <location>
        <begin position="373"/>
        <end position="427"/>
    </location>
</feature>
<dbReference type="SMART" id="SM00042">
    <property type="entry name" value="CUB"/>
    <property type="match status" value="1"/>
</dbReference>
<name>A0A8W8JTW2_MAGGI</name>
<dbReference type="Pfam" id="PF00431">
    <property type="entry name" value="CUB"/>
    <property type="match status" value="2"/>
</dbReference>
<dbReference type="PANTHER" id="PTHR24251">
    <property type="entry name" value="OVOCHYMASE-RELATED"/>
    <property type="match status" value="1"/>
</dbReference>
<dbReference type="InterPro" id="IPR000859">
    <property type="entry name" value="CUB_dom"/>
</dbReference>
<proteinExistence type="predicted"/>
<dbReference type="Gene3D" id="2.60.120.290">
    <property type="entry name" value="Spermadhesin, CUB domain"/>
    <property type="match status" value="2"/>
</dbReference>
<keyword evidence="5" id="KW-1133">Transmembrane helix</keyword>
<accession>A0A8W8JTW2</accession>
<keyword evidence="5" id="KW-0472">Membrane</keyword>
<keyword evidence="2" id="KW-1015">Disulfide bond</keyword>
<keyword evidence="5" id="KW-0812">Transmembrane</keyword>
<reference evidence="7" key="1">
    <citation type="submission" date="2022-08" db="UniProtKB">
        <authorList>
            <consortium name="EnsemblMetazoa"/>
        </authorList>
    </citation>
    <scope>IDENTIFICATION</scope>
    <source>
        <strain evidence="7">05x7-T-G4-1.051#20</strain>
    </source>
</reference>
<protein>
    <recommendedName>
        <fullName evidence="6">CUB domain-containing protein</fullName>
    </recommendedName>
</protein>
<evidence type="ECO:0000259" key="6">
    <source>
        <dbReference type="PROSITE" id="PS01180"/>
    </source>
</evidence>
<evidence type="ECO:0000256" key="3">
    <source>
        <dbReference type="PROSITE-ProRule" id="PRU00059"/>
    </source>
</evidence>
<dbReference type="AlphaFoldDB" id="A0A8W8JTW2"/>
<keyword evidence="1" id="KW-0677">Repeat</keyword>
<evidence type="ECO:0000313" key="7">
    <source>
        <dbReference type="EnsemblMetazoa" id="G20949.1:cds"/>
    </source>
</evidence>
<evidence type="ECO:0000313" key="8">
    <source>
        <dbReference type="Proteomes" id="UP000005408"/>
    </source>
</evidence>
<evidence type="ECO:0000256" key="4">
    <source>
        <dbReference type="SAM" id="MobiDB-lite"/>
    </source>
</evidence>
<comment type="caution">
    <text evidence="3">Lacks conserved residue(s) required for the propagation of feature annotation.</text>
</comment>
<dbReference type="EnsemblMetazoa" id="G20949.1">
    <property type="protein sequence ID" value="G20949.1:cds"/>
    <property type="gene ID" value="G20949"/>
</dbReference>
<evidence type="ECO:0000256" key="5">
    <source>
        <dbReference type="SAM" id="Phobius"/>
    </source>
</evidence>